<dbReference type="Gene3D" id="3.30.559.10">
    <property type="entry name" value="Chloramphenicol acetyltransferase-like domain"/>
    <property type="match status" value="2"/>
</dbReference>
<evidence type="ECO:0000256" key="1">
    <source>
        <dbReference type="ARBA" id="ARBA00022679"/>
    </source>
</evidence>
<dbReference type="Proteomes" id="UP000604825">
    <property type="component" value="Unassembled WGS sequence"/>
</dbReference>
<keyword evidence="3" id="KW-1185">Reference proteome</keyword>
<protein>
    <submittedName>
        <fullName evidence="2">Uncharacterized protein</fullName>
    </submittedName>
</protein>
<name>A0A811RF36_9POAL</name>
<dbReference type="PANTHER" id="PTHR31896">
    <property type="entry name" value="FAMILY REGULATORY PROTEIN, PUTATIVE (AFU_ORTHOLOGUE AFUA_3G14730)-RELATED"/>
    <property type="match status" value="1"/>
</dbReference>
<dbReference type="InterPro" id="IPR023213">
    <property type="entry name" value="CAT-like_dom_sf"/>
</dbReference>
<dbReference type="EMBL" id="CAJGYO010000014">
    <property type="protein sequence ID" value="CAD6268469.1"/>
    <property type="molecule type" value="Genomic_DNA"/>
</dbReference>
<reference evidence="2" key="1">
    <citation type="submission" date="2020-10" db="EMBL/GenBank/DDBJ databases">
        <authorList>
            <person name="Han B."/>
            <person name="Lu T."/>
            <person name="Zhao Q."/>
            <person name="Huang X."/>
            <person name="Zhao Y."/>
        </authorList>
    </citation>
    <scope>NUCLEOTIDE SEQUENCE</scope>
</reference>
<evidence type="ECO:0000313" key="2">
    <source>
        <dbReference type="EMBL" id="CAD6268469.1"/>
    </source>
</evidence>
<dbReference type="GO" id="GO:0016747">
    <property type="term" value="F:acyltransferase activity, transferring groups other than amino-acyl groups"/>
    <property type="evidence" value="ECO:0007669"/>
    <property type="project" value="UniProtKB-ARBA"/>
</dbReference>
<keyword evidence="1" id="KW-0808">Transferase</keyword>
<dbReference type="OrthoDB" id="1862401at2759"/>
<dbReference type="PANTHER" id="PTHR31896:SF12">
    <property type="entry name" value="HXXXD-TYPE ACYL-TRANSFERASE FAMILY PROTEIN"/>
    <property type="match status" value="1"/>
</dbReference>
<sequence length="438" mass="47008">MTSSSPVCVVSRHIVKPPPRPRECIPLTSWDVAMLLGNYIQKGLLFARAPFPTAELVDHLQATLADALATYYPVAGRFVTEQHRDDHGDVVGSTVSIDCGGQGVEIHHAVADGVGVADSLFPLNGAINYDDHELPLFVVQVTELVDGVFLGFACNHSLCDGTGFWNFLNGWAEIARARFAPAEAPPAEPASRPPPLFERWSPDGSAASPTVLPYADLSVLGKRPTPTPTPMRERMLHFPEESLAVLNERARQELLAAGDPAGAAALTRFQALTSLPDQQTVCFAAADNRGHLRPLVPAEYFGNCIKLVSTDAVRASELLSRWHGWAAAAHTDASIHAHVAASAANPLLRPGRLFPANAVLMGSSPRFDMYGCDFGWGKALAARSGRANKMEGKASLYPGRDGGFDVEVVMLPEHMAALEQDEELWAAVSPATARATKE</sequence>
<gene>
    <name evidence="2" type="ORF">NCGR_LOCUS51774</name>
</gene>
<dbReference type="AlphaFoldDB" id="A0A811RF36"/>
<proteinExistence type="predicted"/>
<dbReference type="InterPro" id="IPR051283">
    <property type="entry name" value="Sec_Metabolite_Acyltrans"/>
</dbReference>
<evidence type="ECO:0000313" key="3">
    <source>
        <dbReference type="Proteomes" id="UP000604825"/>
    </source>
</evidence>
<organism evidence="2 3">
    <name type="scientific">Miscanthus lutarioriparius</name>
    <dbReference type="NCBI Taxonomy" id="422564"/>
    <lineage>
        <taxon>Eukaryota</taxon>
        <taxon>Viridiplantae</taxon>
        <taxon>Streptophyta</taxon>
        <taxon>Embryophyta</taxon>
        <taxon>Tracheophyta</taxon>
        <taxon>Spermatophyta</taxon>
        <taxon>Magnoliopsida</taxon>
        <taxon>Liliopsida</taxon>
        <taxon>Poales</taxon>
        <taxon>Poaceae</taxon>
        <taxon>PACMAD clade</taxon>
        <taxon>Panicoideae</taxon>
        <taxon>Andropogonodae</taxon>
        <taxon>Andropogoneae</taxon>
        <taxon>Saccharinae</taxon>
        <taxon>Miscanthus</taxon>
    </lineage>
</organism>
<accession>A0A811RF36</accession>
<comment type="caution">
    <text evidence="2">The sequence shown here is derived from an EMBL/GenBank/DDBJ whole genome shotgun (WGS) entry which is preliminary data.</text>
</comment>
<dbReference type="Pfam" id="PF02458">
    <property type="entry name" value="Transferase"/>
    <property type="match status" value="1"/>
</dbReference>